<evidence type="ECO:0000313" key="3">
    <source>
        <dbReference type="EMBL" id="KAF9475141.1"/>
    </source>
</evidence>
<organism evidence="3 4">
    <name type="scientific">Pholiota conissans</name>
    <dbReference type="NCBI Taxonomy" id="109636"/>
    <lineage>
        <taxon>Eukaryota</taxon>
        <taxon>Fungi</taxon>
        <taxon>Dikarya</taxon>
        <taxon>Basidiomycota</taxon>
        <taxon>Agaricomycotina</taxon>
        <taxon>Agaricomycetes</taxon>
        <taxon>Agaricomycetidae</taxon>
        <taxon>Agaricales</taxon>
        <taxon>Agaricineae</taxon>
        <taxon>Strophariaceae</taxon>
        <taxon>Pholiota</taxon>
    </lineage>
</organism>
<proteinExistence type="predicted"/>
<evidence type="ECO:0000259" key="2">
    <source>
        <dbReference type="Pfam" id="PF17667"/>
    </source>
</evidence>
<name>A0A9P5YWF6_9AGAR</name>
<dbReference type="PROSITE" id="PS01137">
    <property type="entry name" value="TATD_1"/>
    <property type="match status" value="1"/>
</dbReference>
<dbReference type="PANTHER" id="PTHR38248">
    <property type="entry name" value="FUNK1 6"/>
    <property type="match status" value="1"/>
</dbReference>
<dbReference type="SUPFAM" id="SSF56112">
    <property type="entry name" value="Protein kinase-like (PK-like)"/>
    <property type="match status" value="1"/>
</dbReference>
<sequence>MPEPSPTAPDDRTISSEQFYSAPKTPQGRPMRAFPKSTPPDHKLAGSLPNANTTMEAAEIDSQLSKEMKGHFVGSMPPRVFIAKLVQKSGLPECPYNATAWARVYRPSYTKEDEMYEPFVTAVAAFTPGMKFVDTHKHPDNDANGYAPDVAGYDLDDFPDSGKTTDFSKMSIFLEFKLDKDADPFEDPPVPAPKTFNKKNFHFERDTKESKLFRSQIGRYSASISGTQFRLHTFSVSIYGGRARFIRWDRAGAIVSQSFDYLQSPDILSFFFWCYSHSSRRDQGHDPSVSKPSNVEAYDASEAFMREKNISYDKFLKVMVPDRENSHIETPVLIPCPLEYLCHSPFARATRPTPAYDMIGKRLVFMKDYWRPKDNLKEGDIYAHLHDHGVQHIAEFGAGNDVRDHVTLTAKFAKEQWSCFRAPGENMESMMPELVQYRMTLLAIGWRLDDYYCTKNFVSAVKDAMEAHDDAYFKAKVLHRDISAGNILLTSKGGLLIDWDMSVMIDPKPQIARRPKRTGTWQFMSVKLLEKPDKVQDILDDRESAFWVILWIALRTRYSHSVEDDVEADELLPMFDHSFTNKRGKTKGGEGKRSFLTKPIPVAFDGVPHLNALLTELRKAFRDHVLEDGANKEEFRSQGWLVGILQKYLNKSPWPTSDYPNTLEFVRKLTAGNKRSAGAQFRRTRTVT</sequence>
<dbReference type="InterPro" id="IPR040976">
    <property type="entry name" value="Pkinase_fungal"/>
</dbReference>
<evidence type="ECO:0000256" key="1">
    <source>
        <dbReference type="SAM" id="MobiDB-lite"/>
    </source>
</evidence>
<reference evidence="3" key="1">
    <citation type="submission" date="2020-11" db="EMBL/GenBank/DDBJ databases">
        <authorList>
            <consortium name="DOE Joint Genome Institute"/>
            <person name="Ahrendt S."/>
            <person name="Riley R."/>
            <person name="Andreopoulos W."/>
            <person name="Labutti K."/>
            <person name="Pangilinan J."/>
            <person name="Ruiz-Duenas F.J."/>
            <person name="Barrasa J.M."/>
            <person name="Sanchez-Garcia M."/>
            <person name="Camarero S."/>
            <person name="Miyauchi S."/>
            <person name="Serrano A."/>
            <person name="Linde D."/>
            <person name="Babiker R."/>
            <person name="Drula E."/>
            <person name="Ayuso-Fernandez I."/>
            <person name="Pacheco R."/>
            <person name="Padilla G."/>
            <person name="Ferreira P."/>
            <person name="Barriuso J."/>
            <person name="Kellner H."/>
            <person name="Castanera R."/>
            <person name="Alfaro M."/>
            <person name="Ramirez L."/>
            <person name="Pisabarro A.G."/>
            <person name="Kuo A."/>
            <person name="Tritt A."/>
            <person name="Lipzen A."/>
            <person name="He G."/>
            <person name="Yan M."/>
            <person name="Ng V."/>
            <person name="Cullen D."/>
            <person name="Martin F."/>
            <person name="Rosso M.-N."/>
            <person name="Henrissat B."/>
            <person name="Hibbett D."/>
            <person name="Martinez A.T."/>
            <person name="Grigoriev I.V."/>
        </authorList>
    </citation>
    <scope>NUCLEOTIDE SEQUENCE</scope>
    <source>
        <strain evidence="3">CIRM-BRFM 674</strain>
    </source>
</reference>
<dbReference type="InterPro" id="IPR011009">
    <property type="entry name" value="Kinase-like_dom_sf"/>
</dbReference>
<dbReference type="Pfam" id="PF17667">
    <property type="entry name" value="Pkinase_fungal"/>
    <property type="match status" value="1"/>
</dbReference>
<feature type="region of interest" description="Disordered" evidence="1">
    <location>
        <begin position="1"/>
        <end position="51"/>
    </location>
</feature>
<protein>
    <recommendedName>
        <fullName evidence="2">Fungal-type protein kinase domain-containing protein</fullName>
    </recommendedName>
</protein>
<dbReference type="InterPro" id="IPR018228">
    <property type="entry name" value="DNase_TatD-rel_CS"/>
</dbReference>
<comment type="caution">
    <text evidence="3">The sequence shown here is derived from an EMBL/GenBank/DDBJ whole genome shotgun (WGS) entry which is preliminary data.</text>
</comment>
<dbReference type="PROSITE" id="PS00109">
    <property type="entry name" value="PROTEIN_KINASE_TYR"/>
    <property type="match status" value="1"/>
</dbReference>
<dbReference type="InterPro" id="IPR008266">
    <property type="entry name" value="Tyr_kinase_AS"/>
</dbReference>
<dbReference type="OrthoDB" id="5592585at2759"/>
<accession>A0A9P5YWF6</accession>
<dbReference type="Proteomes" id="UP000807469">
    <property type="component" value="Unassembled WGS sequence"/>
</dbReference>
<dbReference type="Gene3D" id="1.10.510.10">
    <property type="entry name" value="Transferase(Phosphotransferase) domain 1"/>
    <property type="match status" value="1"/>
</dbReference>
<dbReference type="PANTHER" id="PTHR38248:SF2">
    <property type="entry name" value="FUNK1 11"/>
    <property type="match status" value="1"/>
</dbReference>
<dbReference type="EMBL" id="MU155346">
    <property type="protein sequence ID" value="KAF9475141.1"/>
    <property type="molecule type" value="Genomic_DNA"/>
</dbReference>
<evidence type="ECO:0000313" key="4">
    <source>
        <dbReference type="Proteomes" id="UP000807469"/>
    </source>
</evidence>
<dbReference type="AlphaFoldDB" id="A0A9P5YWF6"/>
<keyword evidence="4" id="KW-1185">Reference proteome</keyword>
<dbReference type="GO" id="GO:0004672">
    <property type="term" value="F:protein kinase activity"/>
    <property type="evidence" value="ECO:0007669"/>
    <property type="project" value="InterPro"/>
</dbReference>
<gene>
    <name evidence="3" type="ORF">BDN70DRAFT_957985</name>
</gene>
<feature type="domain" description="Fungal-type protein kinase" evidence="2">
    <location>
        <begin position="211"/>
        <end position="552"/>
    </location>
</feature>